<dbReference type="AlphaFoldDB" id="A0A1I4RJ20"/>
<dbReference type="PANTHER" id="PTHR33991">
    <property type="entry name" value="DNA REPAIR PROTEIN RECO"/>
    <property type="match status" value="1"/>
</dbReference>
<organism evidence="9 10">
    <name type="scientific">Thermodesulforhabdus norvegica</name>
    <dbReference type="NCBI Taxonomy" id="39841"/>
    <lineage>
        <taxon>Bacteria</taxon>
        <taxon>Pseudomonadati</taxon>
        <taxon>Thermodesulfobacteriota</taxon>
        <taxon>Syntrophobacteria</taxon>
        <taxon>Syntrophobacterales</taxon>
        <taxon>Thermodesulforhabdaceae</taxon>
        <taxon>Thermodesulforhabdus</taxon>
    </lineage>
</organism>
<protein>
    <recommendedName>
        <fullName evidence="2 7">DNA repair protein RecO</fullName>
    </recommendedName>
    <alternativeName>
        <fullName evidence="6 7">Recombination protein O</fullName>
    </alternativeName>
</protein>
<dbReference type="GO" id="GO:0043590">
    <property type="term" value="C:bacterial nucleoid"/>
    <property type="evidence" value="ECO:0007669"/>
    <property type="project" value="TreeGrafter"/>
</dbReference>
<dbReference type="InterPro" id="IPR037278">
    <property type="entry name" value="ARFGAP/RecO"/>
</dbReference>
<dbReference type="EMBL" id="FOUU01000001">
    <property type="protein sequence ID" value="SFM51930.1"/>
    <property type="molecule type" value="Genomic_DNA"/>
</dbReference>
<dbReference type="RefSeq" id="WP_093393398.1">
    <property type="nucleotide sequence ID" value="NZ_FOUU01000001.1"/>
</dbReference>
<comment type="similarity">
    <text evidence="1 7">Belongs to the RecO family.</text>
</comment>
<keyword evidence="5 7" id="KW-0234">DNA repair</keyword>
<proteinExistence type="inferred from homology"/>
<dbReference type="Gene3D" id="2.40.50.140">
    <property type="entry name" value="Nucleic acid-binding proteins"/>
    <property type="match status" value="1"/>
</dbReference>
<evidence type="ECO:0000256" key="4">
    <source>
        <dbReference type="ARBA" id="ARBA00023172"/>
    </source>
</evidence>
<keyword evidence="10" id="KW-1185">Reference proteome</keyword>
<feature type="domain" description="DNA replication/recombination mediator RecO N-terminal" evidence="8">
    <location>
        <begin position="1"/>
        <end position="63"/>
    </location>
</feature>
<gene>
    <name evidence="7" type="primary">recO</name>
    <name evidence="9" type="ORF">SAMN05660836_00633</name>
</gene>
<dbReference type="InterPro" id="IPR042242">
    <property type="entry name" value="RecO_C"/>
</dbReference>
<dbReference type="SUPFAM" id="SSF57863">
    <property type="entry name" value="ArfGap/RecO-like zinc finger"/>
    <property type="match status" value="1"/>
</dbReference>
<evidence type="ECO:0000256" key="5">
    <source>
        <dbReference type="ARBA" id="ARBA00023204"/>
    </source>
</evidence>
<sequence length="255" mass="29196">MKFITTRAVILQTKDANEADVIVDFLDEKGTRLRALAKHGRRSRKRFVNAFGTLSLVTLRYRHYGDRLWLEDGKLEKAFSLGDDPPLVAGLKDLVREVLLNLLPEGEGNPENFFLLLGFLNALASRQAERSVELTDIFLLRQTAISGYLPAFDRCDICGADLSSVRRWVWQLSPFRVTCATHFLSGTMKWEWDGEILSIIKSSISFPVGRLWNIRMSAFKAPVLLKNICSWLEMLISKELKSYRWILERGLKETT</sequence>
<dbReference type="PANTHER" id="PTHR33991:SF1">
    <property type="entry name" value="DNA REPAIR PROTEIN RECO"/>
    <property type="match status" value="1"/>
</dbReference>
<dbReference type="HAMAP" id="MF_00201">
    <property type="entry name" value="RecO"/>
    <property type="match status" value="1"/>
</dbReference>
<dbReference type="InterPro" id="IPR022572">
    <property type="entry name" value="DNA_rep/recomb_RecO_N"/>
</dbReference>
<keyword evidence="3 7" id="KW-0227">DNA damage</keyword>
<dbReference type="NCBIfam" id="TIGR00613">
    <property type="entry name" value="reco"/>
    <property type="match status" value="1"/>
</dbReference>
<dbReference type="STRING" id="39841.SAMN05660836_00633"/>
<accession>A0A1I4RJ20</accession>
<dbReference type="Pfam" id="PF02565">
    <property type="entry name" value="RecO_C"/>
    <property type="match status" value="1"/>
</dbReference>
<keyword evidence="4 7" id="KW-0233">DNA recombination</keyword>
<dbReference type="GO" id="GO:0006302">
    <property type="term" value="P:double-strand break repair"/>
    <property type="evidence" value="ECO:0007669"/>
    <property type="project" value="TreeGrafter"/>
</dbReference>
<reference evidence="9 10" key="1">
    <citation type="submission" date="2016-10" db="EMBL/GenBank/DDBJ databases">
        <authorList>
            <person name="de Groot N.N."/>
        </authorList>
    </citation>
    <scope>NUCLEOTIDE SEQUENCE [LARGE SCALE GENOMIC DNA]</scope>
    <source>
        <strain evidence="9 10">DSM 9990</strain>
    </source>
</reference>
<name>A0A1I4RJ20_9BACT</name>
<dbReference type="Proteomes" id="UP000199611">
    <property type="component" value="Unassembled WGS sequence"/>
</dbReference>
<dbReference type="Gene3D" id="1.20.1440.120">
    <property type="entry name" value="Recombination protein O, C-terminal domain"/>
    <property type="match status" value="1"/>
</dbReference>
<dbReference type="OrthoDB" id="9780797at2"/>
<evidence type="ECO:0000313" key="9">
    <source>
        <dbReference type="EMBL" id="SFM51930.1"/>
    </source>
</evidence>
<dbReference type="InterPro" id="IPR003717">
    <property type="entry name" value="RecO"/>
</dbReference>
<evidence type="ECO:0000259" key="8">
    <source>
        <dbReference type="Pfam" id="PF11967"/>
    </source>
</evidence>
<comment type="function">
    <text evidence="7">Involved in DNA repair and RecF pathway recombination.</text>
</comment>
<dbReference type="Pfam" id="PF11967">
    <property type="entry name" value="RecO_N"/>
    <property type="match status" value="1"/>
</dbReference>
<evidence type="ECO:0000256" key="3">
    <source>
        <dbReference type="ARBA" id="ARBA00022763"/>
    </source>
</evidence>
<evidence type="ECO:0000256" key="2">
    <source>
        <dbReference type="ARBA" id="ARBA00021310"/>
    </source>
</evidence>
<dbReference type="InterPro" id="IPR012340">
    <property type="entry name" value="NA-bd_OB-fold"/>
</dbReference>
<evidence type="ECO:0000313" key="10">
    <source>
        <dbReference type="Proteomes" id="UP000199611"/>
    </source>
</evidence>
<dbReference type="SUPFAM" id="SSF50249">
    <property type="entry name" value="Nucleic acid-binding proteins"/>
    <property type="match status" value="1"/>
</dbReference>
<evidence type="ECO:0000256" key="6">
    <source>
        <dbReference type="ARBA" id="ARBA00033409"/>
    </source>
</evidence>
<dbReference type="GO" id="GO:0006310">
    <property type="term" value="P:DNA recombination"/>
    <property type="evidence" value="ECO:0007669"/>
    <property type="project" value="UniProtKB-UniRule"/>
</dbReference>
<evidence type="ECO:0000256" key="1">
    <source>
        <dbReference type="ARBA" id="ARBA00007452"/>
    </source>
</evidence>
<evidence type="ECO:0000256" key="7">
    <source>
        <dbReference type="HAMAP-Rule" id="MF_00201"/>
    </source>
</evidence>